<protein>
    <submittedName>
        <fullName evidence="4">Unannotated protein</fullName>
    </submittedName>
</protein>
<dbReference type="InterPro" id="IPR030673">
    <property type="entry name" value="PyroPPase_GppA_Ppx"/>
</dbReference>
<dbReference type="Pfam" id="PF21447">
    <property type="entry name" value="Ppx-GppA_III"/>
    <property type="match status" value="1"/>
</dbReference>
<dbReference type="SUPFAM" id="SSF53067">
    <property type="entry name" value="Actin-like ATPase domain"/>
    <property type="match status" value="2"/>
</dbReference>
<dbReference type="Gene3D" id="3.30.420.150">
    <property type="entry name" value="Exopolyphosphatase. Domain 2"/>
    <property type="match status" value="1"/>
</dbReference>
<reference evidence="4" key="1">
    <citation type="submission" date="2020-05" db="EMBL/GenBank/DDBJ databases">
        <authorList>
            <person name="Chiriac C."/>
            <person name="Salcher M."/>
            <person name="Ghai R."/>
            <person name="Kavagutti S V."/>
        </authorList>
    </citation>
    <scope>NUCLEOTIDE SEQUENCE</scope>
</reference>
<keyword evidence="1" id="KW-0378">Hydrolase</keyword>
<evidence type="ECO:0000259" key="2">
    <source>
        <dbReference type="Pfam" id="PF02541"/>
    </source>
</evidence>
<dbReference type="InterPro" id="IPR043129">
    <property type="entry name" value="ATPase_NBD"/>
</dbReference>
<gene>
    <name evidence="4" type="ORF">UFOPK1572_01160</name>
</gene>
<dbReference type="PANTHER" id="PTHR30005:SF0">
    <property type="entry name" value="RETROGRADE REGULATION PROTEIN 2"/>
    <property type="match status" value="1"/>
</dbReference>
<dbReference type="Gene3D" id="1.10.3210.10">
    <property type="entry name" value="Hypothetical protein af1432"/>
    <property type="match status" value="1"/>
</dbReference>
<dbReference type="SUPFAM" id="SSF109604">
    <property type="entry name" value="HD-domain/PDEase-like"/>
    <property type="match status" value="1"/>
</dbReference>
<dbReference type="PANTHER" id="PTHR30005">
    <property type="entry name" value="EXOPOLYPHOSPHATASE"/>
    <property type="match status" value="1"/>
</dbReference>
<dbReference type="EMBL" id="CAEZTC010000160">
    <property type="protein sequence ID" value="CAB4567072.1"/>
    <property type="molecule type" value="Genomic_DNA"/>
</dbReference>
<organism evidence="4">
    <name type="scientific">freshwater metagenome</name>
    <dbReference type="NCBI Taxonomy" id="449393"/>
    <lineage>
        <taxon>unclassified sequences</taxon>
        <taxon>metagenomes</taxon>
        <taxon>ecological metagenomes</taxon>
    </lineage>
</organism>
<dbReference type="GO" id="GO:0016462">
    <property type="term" value="F:pyrophosphatase activity"/>
    <property type="evidence" value="ECO:0007669"/>
    <property type="project" value="TreeGrafter"/>
</dbReference>
<evidence type="ECO:0000256" key="1">
    <source>
        <dbReference type="ARBA" id="ARBA00022801"/>
    </source>
</evidence>
<dbReference type="Pfam" id="PF02541">
    <property type="entry name" value="Ppx-GppA"/>
    <property type="match status" value="1"/>
</dbReference>
<evidence type="ECO:0000313" key="4">
    <source>
        <dbReference type="EMBL" id="CAB4567072.1"/>
    </source>
</evidence>
<accession>A0A6J6DSH4</accession>
<feature type="domain" description="Ppx/GppA phosphatase C-terminal" evidence="3">
    <location>
        <begin position="325"/>
        <end position="484"/>
    </location>
</feature>
<dbReference type="CDD" id="cd24006">
    <property type="entry name" value="ASKHA_NBD_PPX_GppA"/>
    <property type="match status" value="1"/>
</dbReference>
<proteinExistence type="predicted"/>
<dbReference type="AlphaFoldDB" id="A0A6J6DSH4"/>
<name>A0A6J6DSH4_9ZZZZ</name>
<dbReference type="InterPro" id="IPR050273">
    <property type="entry name" value="GppA/Ppx_hydrolase"/>
</dbReference>
<dbReference type="InterPro" id="IPR003695">
    <property type="entry name" value="Ppx_GppA_N"/>
</dbReference>
<dbReference type="InterPro" id="IPR048950">
    <property type="entry name" value="Ppx_GppA_C"/>
</dbReference>
<dbReference type="Gene3D" id="3.30.420.40">
    <property type="match status" value="1"/>
</dbReference>
<evidence type="ECO:0000259" key="3">
    <source>
        <dbReference type="Pfam" id="PF21447"/>
    </source>
</evidence>
<dbReference type="PIRSF" id="PIRSF001267">
    <property type="entry name" value="Pyrophosphatase_GppA_Ppx"/>
    <property type="match status" value="1"/>
</dbReference>
<sequence length="513" mass="56036">MTPQLVIAAIDIGTNSTHMVVARITPSGFEVITREKSQTRLGEGGGDMKELSAAAMDRGITALRNMKKIADVHGAHVVAVATSAVREANNADAFVHRAKEEAGVDIEVISGLEEARLIHSAVLRALPLADVESLLIDIGGGSTEVVVFTSTTEHFARSFKLGSVRLTHRFFPNAQASKSQLLEARQFTASSIEPARKGLRRRNPRKAIVTSGTGETLARMCSFLGSGDAPRSMNGATFTRQQLQTVVRAIAEAPDVASRSEIPGIDSTRADIILAGAIILEEFAISLDITEFTYCDFALREGLLFNEMQRLSPGGSDDIRHVALASATKLAMRCDDDFSHAQSVARLACTLFDQLSHHFELDLNDRLYLETASLLANVGITVSHAKHHLHSYYIIRHADLLGLTDDEIEIIAQIARYHRKGEPKLSHEPFRMLSEDDQNRVRLLSSILRVAIGLDRTHDGRIEDVNIAVSKDDITISISSSQEVDIELNVYAAHERASLLAEVFDHNVVVVGK</sequence>
<feature type="domain" description="Ppx/GppA phosphatase N-terminal" evidence="2">
    <location>
        <begin position="20"/>
        <end position="310"/>
    </location>
</feature>